<dbReference type="STRING" id="1891224.BBP83_08540"/>
<accession>A0A1C3CUZ1</accession>
<organism evidence="1 2">
    <name type="scientific">Acinetobacter celticus</name>
    <dbReference type="NCBI Taxonomy" id="1891224"/>
    <lineage>
        <taxon>Bacteria</taxon>
        <taxon>Pseudomonadati</taxon>
        <taxon>Pseudomonadota</taxon>
        <taxon>Gammaproteobacteria</taxon>
        <taxon>Moraxellales</taxon>
        <taxon>Moraxellaceae</taxon>
        <taxon>Acinetobacter</taxon>
    </lineage>
</organism>
<dbReference type="OrthoDB" id="6571799at2"/>
<dbReference type="Pfam" id="PF18906">
    <property type="entry name" value="Phage_tube_2"/>
    <property type="match status" value="1"/>
</dbReference>
<keyword evidence="2" id="KW-1185">Reference proteome</keyword>
<reference evidence="1 2" key="1">
    <citation type="submission" date="2016-07" db="EMBL/GenBank/DDBJ databases">
        <title>Acinetobacter sp. ANC 4603.</title>
        <authorList>
            <person name="Radolfova-Krizova L."/>
            <person name="Nemec A."/>
        </authorList>
    </citation>
    <scope>NUCLEOTIDE SEQUENCE [LARGE SCALE GENOMIC DNA]</scope>
    <source>
        <strain evidence="1 2">ANC 4603</strain>
    </source>
</reference>
<comment type="caution">
    <text evidence="1">The sequence shown here is derived from an EMBL/GenBank/DDBJ whole genome shotgun (WGS) entry which is preliminary data.</text>
</comment>
<gene>
    <name evidence="1" type="ORF">BBP83_08540</name>
</gene>
<evidence type="ECO:0000313" key="1">
    <source>
        <dbReference type="EMBL" id="ODA12605.1"/>
    </source>
</evidence>
<dbReference type="AlphaFoldDB" id="A0A1C3CUZ1"/>
<dbReference type="RefSeq" id="WP_068887908.1">
    <property type="nucleotide sequence ID" value="NZ_CBCRUU010000012.1"/>
</dbReference>
<proteinExistence type="predicted"/>
<sequence length="311" mass="33336">MSKGTDVVIHIAKEETPNTLPVAPEWHTLRRNSDSLKKTVSLTQSDEIVDSRFEQGSVATSAEAVGNVEYELSALSQDMFFEGVAGNMFVDSGTPSVSTLEIGGDTLPTYTIVKHDKKVGFIQVFSGCRIGELTIQGDTEGKITGSASINATGYSNPVASPVNSPLPATTTPFMSSINVNEFKISGVSTVGTACAESFTITINNNLTAKPCLGNGSLIPNRYTEGNVSITLNVTLALTTTSKAWIPYVESRQNMTAEIGLEDSKGNAYGFNFTKLELDNDGLSDTNKNDDHTLAMEFRQVKEAPTITRTEV</sequence>
<dbReference type="EMBL" id="MBDL01000010">
    <property type="protein sequence ID" value="ODA12605.1"/>
    <property type="molecule type" value="Genomic_DNA"/>
</dbReference>
<evidence type="ECO:0000313" key="2">
    <source>
        <dbReference type="Proteomes" id="UP000186553"/>
    </source>
</evidence>
<dbReference type="Proteomes" id="UP000186553">
    <property type="component" value="Unassembled WGS sequence"/>
</dbReference>
<protein>
    <submittedName>
        <fullName evidence="1">Uncharacterized protein</fullName>
    </submittedName>
</protein>
<name>A0A1C3CUZ1_9GAMM</name>
<dbReference type="InterPro" id="IPR044000">
    <property type="entry name" value="Phage_tube_2"/>
</dbReference>